<organism evidence="3 4">
    <name type="scientific">Cephalotrichum gorgonifer</name>
    <dbReference type="NCBI Taxonomy" id="2041049"/>
    <lineage>
        <taxon>Eukaryota</taxon>
        <taxon>Fungi</taxon>
        <taxon>Dikarya</taxon>
        <taxon>Ascomycota</taxon>
        <taxon>Pezizomycotina</taxon>
        <taxon>Sordariomycetes</taxon>
        <taxon>Hypocreomycetidae</taxon>
        <taxon>Microascales</taxon>
        <taxon>Microascaceae</taxon>
        <taxon>Cephalotrichum</taxon>
    </lineage>
</organism>
<dbReference type="InterPro" id="IPR036249">
    <property type="entry name" value="Thioredoxin-like_sf"/>
</dbReference>
<comment type="caution">
    <text evidence="3">The sequence shown here is derived from an EMBL/GenBank/DDBJ whole genome shotgun (WGS) entry which is preliminary data.</text>
</comment>
<dbReference type="InterPro" id="IPR004045">
    <property type="entry name" value="Glutathione_S-Trfase_N"/>
</dbReference>
<dbReference type="AlphaFoldDB" id="A0AAE8MX00"/>
<protein>
    <recommendedName>
        <fullName evidence="2">GST N-terminal domain-containing protein</fullName>
    </recommendedName>
</protein>
<sequence length="72" mass="8011">MANSASQPVLWLLEELSIDYDIRKYERADGPAPAELKDTHPQGKSPQLLTSDGSVITQLSAILLYFVQTYDT</sequence>
<dbReference type="Gene3D" id="3.40.30.10">
    <property type="entry name" value="Glutaredoxin"/>
    <property type="match status" value="1"/>
</dbReference>
<accession>A0AAE8MX00</accession>
<dbReference type="PROSITE" id="PS50404">
    <property type="entry name" value="GST_NTER"/>
    <property type="match status" value="1"/>
</dbReference>
<evidence type="ECO:0000256" key="1">
    <source>
        <dbReference type="SAM" id="MobiDB-lite"/>
    </source>
</evidence>
<evidence type="ECO:0000313" key="3">
    <source>
        <dbReference type="EMBL" id="SPO01728.1"/>
    </source>
</evidence>
<feature type="domain" description="GST N-terminal" evidence="2">
    <location>
        <begin position="1"/>
        <end position="72"/>
    </location>
</feature>
<dbReference type="Pfam" id="PF13409">
    <property type="entry name" value="GST_N_2"/>
    <property type="match status" value="1"/>
</dbReference>
<evidence type="ECO:0000313" key="4">
    <source>
        <dbReference type="Proteomes" id="UP001187682"/>
    </source>
</evidence>
<reference evidence="3" key="1">
    <citation type="submission" date="2018-03" db="EMBL/GenBank/DDBJ databases">
        <authorList>
            <person name="Guldener U."/>
        </authorList>
    </citation>
    <scope>NUCLEOTIDE SEQUENCE</scope>
</reference>
<gene>
    <name evidence="3" type="ORF">DNG_04401</name>
</gene>
<name>A0AAE8MX00_9PEZI</name>
<dbReference type="Proteomes" id="UP001187682">
    <property type="component" value="Unassembled WGS sequence"/>
</dbReference>
<keyword evidence="4" id="KW-1185">Reference proteome</keyword>
<dbReference type="CDD" id="cd03046">
    <property type="entry name" value="GST_N_GTT1_like"/>
    <property type="match status" value="1"/>
</dbReference>
<feature type="region of interest" description="Disordered" evidence="1">
    <location>
        <begin position="31"/>
        <end position="50"/>
    </location>
</feature>
<dbReference type="SUPFAM" id="SSF52833">
    <property type="entry name" value="Thioredoxin-like"/>
    <property type="match status" value="1"/>
</dbReference>
<evidence type="ECO:0000259" key="2">
    <source>
        <dbReference type="PROSITE" id="PS50404"/>
    </source>
</evidence>
<feature type="compositionally biased region" description="Basic and acidic residues" evidence="1">
    <location>
        <begin position="31"/>
        <end position="41"/>
    </location>
</feature>
<proteinExistence type="predicted"/>
<dbReference type="EMBL" id="ONZQ02000005">
    <property type="protein sequence ID" value="SPO01728.1"/>
    <property type="molecule type" value="Genomic_DNA"/>
</dbReference>